<dbReference type="Proteomes" id="UP001303046">
    <property type="component" value="Unassembled WGS sequence"/>
</dbReference>
<keyword evidence="1" id="KW-0732">Signal</keyword>
<proteinExistence type="predicted"/>
<sequence>MAILGVNIGYVLGFSPGLLSLWQSCMVSAVEVDALQAPLCTLHRDKVKGRYSLLWSATRKPSTYASGAQRNIEKDS</sequence>
<evidence type="ECO:0000256" key="1">
    <source>
        <dbReference type="SAM" id="SignalP"/>
    </source>
</evidence>
<keyword evidence="3" id="KW-1185">Reference proteome</keyword>
<dbReference type="EMBL" id="JAVFWL010000004">
    <property type="protein sequence ID" value="KAK6748162.1"/>
    <property type="molecule type" value="Genomic_DNA"/>
</dbReference>
<accession>A0ABR1DCE9</accession>
<comment type="caution">
    <text evidence="2">The sequence shown here is derived from an EMBL/GenBank/DDBJ whole genome shotgun (WGS) entry which is preliminary data.</text>
</comment>
<feature type="chain" id="PRO_5045751203" evidence="1">
    <location>
        <begin position="30"/>
        <end position="76"/>
    </location>
</feature>
<protein>
    <submittedName>
        <fullName evidence="2">Uncharacterized protein</fullName>
    </submittedName>
</protein>
<name>A0ABR1DCE9_NECAM</name>
<feature type="signal peptide" evidence="1">
    <location>
        <begin position="1"/>
        <end position="29"/>
    </location>
</feature>
<gene>
    <name evidence="2" type="primary">Necator_chrIV.g14325</name>
    <name evidence="2" type="ORF">RB195_001031</name>
</gene>
<reference evidence="2 3" key="1">
    <citation type="submission" date="2023-08" db="EMBL/GenBank/DDBJ databases">
        <title>A Necator americanus chromosomal reference genome.</title>
        <authorList>
            <person name="Ilik V."/>
            <person name="Petrzelkova K.J."/>
            <person name="Pardy F."/>
            <person name="Fuh T."/>
            <person name="Niatou-Singa F.S."/>
            <person name="Gouil Q."/>
            <person name="Baker L."/>
            <person name="Ritchie M.E."/>
            <person name="Jex A.R."/>
            <person name="Gazzola D."/>
            <person name="Li H."/>
            <person name="Toshio Fujiwara R."/>
            <person name="Zhan B."/>
            <person name="Aroian R.V."/>
            <person name="Pafco B."/>
            <person name="Schwarz E.M."/>
        </authorList>
    </citation>
    <scope>NUCLEOTIDE SEQUENCE [LARGE SCALE GENOMIC DNA]</scope>
    <source>
        <strain evidence="2 3">Aroian</strain>
        <tissue evidence="2">Whole animal</tissue>
    </source>
</reference>
<evidence type="ECO:0000313" key="3">
    <source>
        <dbReference type="Proteomes" id="UP001303046"/>
    </source>
</evidence>
<organism evidence="2 3">
    <name type="scientific">Necator americanus</name>
    <name type="common">Human hookworm</name>
    <dbReference type="NCBI Taxonomy" id="51031"/>
    <lineage>
        <taxon>Eukaryota</taxon>
        <taxon>Metazoa</taxon>
        <taxon>Ecdysozoa</taxon>
        <taxon>Nematoda</taxon>
        <taxon>Chromadorea</taxon>
        <taxon>Rhabditida</taxon>
        <taxon>Rhabditina</taxon>
        <taxon>Rhabditomorpha</taxon>
        <taxon>Strongyloidea</taxon>
        <taxon>Ancylostomatidae</taxon>
        <taxon>Bunostominae</taxon>
        <taxon>Necator</taxon>
    </lineage>
</organism>
<evidence type="ECO:0000313" key="2">
    <source>
        <dbReference type="EMBL" id="KAK6748162.1"/>
    </source>
</evidence>